<keyword evidence="3" id="KW-1185">Reference proteome</keyword>
<evidence type="ECO:0000313" key="2">
    <source>
        <dbReference type="EMBL" id="AXE19165.1"/>
    </source>
</evidence>
<evidence type="ECO:0000256" key="1">
    <source>
        <dbReference type="SAM" id="SignalP"/>
    </source>
</evidence>
<organism evidence="2 3">
    <name type="scientific">Runella rosea</name>
    <dbReference type="NCBI Taxonomy" id="2259595"/>
    <lineage>
        <taxon>Bacteria</taxon>
        <taxon>Pseudomonadati</taxon>
        <taxon>Bacteroidota</taxon>
        <taxon>Cytophagia</taxon>
        <taxon>Cytophagales</taxon>
        <taxon>Spirosomataceae</taxon>
        <taxon>Runella</taxon>
    </lineage>
</organism>
<dbReference type="NCBIfam" id="TIGR04131">
    <property type="entry name" value="Bac_Flav_CTERM"/>
    <property type="match status" value="1"/>
</dbReference>
<feature type="signal peptide" evidence="1">
    <location>
        <begin position="1"/>
        <end position="24"/>
    </location>
</feature>
<feature type="chain" id="PRO_5016567116" description="Gliding motility-associated C-terminal domain-containing protein" evidence="1">
    <location>
        <begin position="25"/>
        <end position="774"/>
    </location>
</feature>
<sequence length="774" mass="82753">MKLRSTSYLVIIAVLFSYHTSATAQENCDSLAAPTISCQKQVSCAGQPVVLKATGCDGTVEWSTKKTGATLTVYPTQTTTFKAVCLKGACKSKASNELVITVSTPATPVVEATKTKLCFGDSVKLTTKGCSGEVIWSNGMLGREIVVYPVSTAKYTATCRTEGCVSCFADDIIVTVMGGEPLGLKASQPTICEGQSTILSATGNCAGQIKWSTMETGSAITVKPNHTTEYWVLCETDGCEPVKSTLTIQVAPPKPPLLTSTKSAVCIGESLTITAEGCSGIIKWSTKMEGQTIHVSPTETTSYSAICEQGTCQSNFSSPIIIYTKGSTPAKPQTVQELKNECPYTTVDLSSAITIKAVAGVYHEAHTSDSPASPLVSEVGAIAESRTFYLFARNKEGCYSEATPVTTTINACQNALPICSTNPATAAIVKTELTTAGNYLLEGKTGGVAATGQWKTNGTGVFNTTIGLSVIYTPSPEDRQAGKVSIHFSSDDPDNEGPCQAGVDVKELEIKAAPSSPKEIIGVNKLLNGWSRLSAQLFEIEYTIQIVNMGKNELKRIELIDSLDQVFKNGAIIVGKPIVKAIDLVSALTIDTAYTGQNGHYSLLTQESGSLLSGQTFSVTLKAVINTANAKDSLFYNTAYARAEDVNRNFCTDQSTNGNWPDLNQNEDPTDDSVPTIVALNTLKDAGNDLFLPEGFSPNSDGINDFLVVKKPMGLTALLEVYNRWGGLVYRNEDYKNDWNGGINSQNNISTGTYFYIIRLSDGREFSKFLTINR</sequence>
<name>A0A344TKJ4_9BACT</name>
<reference evidence="2 3" key="1">
    <citation type="submission" date="2018-07" db="EMBL/GenBank/DDBJ databases">
        <title>Genome sequencing of Runella.</title>
        <authorList>
            <person name="Baek M.-G."/>
            <person name="Yi H."/>
        </authorList>
    </citation>
    <scope>NUCLEOTIDE SEQUENCE [LARGE SCALE GENOMIC DNA]</scope>
    <source>
        <strain evidence="2 3">HYN0085</strain>
    </source>
</reference>
<evidence type="ECO:0000313" key="3">
    <source>
        <dbReference type="Proteomes" id="UP000251993"/>
    </source>
</evidence>
<keyword evidence="1" id="KW-0732">Signal</keyword>
<evidence type="ECO:0008006" key="4">
    <source>
        <dbReference type="Google" id="ProtNLM"/>
    </source>
</evidence>
<dbReference type="InterPro" id="IPR026341">
    <property type="entry name" value="T9SS_type_B"/>
</dbReference>
<dbReference type="AlphaFoldDB" id="A0A344TKJ4"/>
<gene>
    <name evidence="2" type="ORF">DR864_16100</name>
</gene>
<dbReference type="OrthoDB" id="1488158at2"/>
<accession>A0A344TKJ4</accession>
<proteinExistence type="predicted"/>
<dbReference type="Pfam" id="PF13585">
    <property type="entry name" value="CHU_C"/>
    <property type="match status" value="1"/>
</dbReference>
<protein>
    <recommendedName>
        <fullName evidence="4">Gliding motility-associated C-terminal domain-containing protein</fullName>
    </recommendedName>
</protein>
<dbReference type="KEGG" id="run:DR864_16100"/>
<dbReference type="RefSeq" id="WP_114067948.1">
    <property type="nucleotide sequence ID" value="NZ_CP030850.1"/>
</dbReference>
<dbReference type="Proteomes" id="UP000251993">
    <property type="component" value="Chromosome"/>
</dbReference>
<dbReference type="EMBL" id="CP030850">
    <property type="protein sequence ID" value="AXE19165.1"/>
    <property type="molecule type" value="Genomic_DNA"/>
</dbReference>